<keyword evidence="2" id="KW-1133">Transmembrane helix</keyword>
<keyword evidence="2" id="KW-0472">Membrane</keyword>
<proteinExistence type="predicted"/>
<organism evidence="4 5">
    <name type="scientific">Aquipuribacter nitratireducens</name>
    <dbReference type="NCBI Taxonomy" id="650104"/>
    <lineage>
        <taxon>Bacteria</taxon>
        <taxon>Bacillati</taxon>
        <taxon>Actinomycetota</taxon>
        <taxon>Actinomycetes</taxon>
        <taxon>Micrococcales</taxon>
        <taxon>Intrasporangiaceae</taxon>
        <taxon>Aquipuribacter</taxon>
    </lineage>
</organism>
<accession>A0ABW0GQQ7</accession>
<feature type="transmembrane region" description="Helical" evidence="2">
    <location>
        <begin position="159"/>
        <end position="181"/>
    </location>
</feature>
<keyword evidence="5" id="KW-1185">Reference proteome</keyword>
<dbReference type="Proteomes" id="UP001596122">
    <property type="component" value="Unassembled WGS sequence"/>
</dbReference>
<feature type="domain" description="DUF2231" evidence="3">
    <location>
        <begin position="50"/>
        <end position="188"/>
    </location>
</feature>
<dbReference type="RefSeq" id="WP_340267963.1">
    <property type="nucleotide sequence ID" value="NZ_JBBEOG010000002.1"/>
</dbReference>
<dbReference type="EMBL" id="JBHSLD010000007">
    <property type="protein sequence ID" value="MFC5380601.1"/>
    <property type="molecule type" value="Genomic_DNA"/>
</dbReference>
<evidence type="ECO:0000256" key="1">
    <source>
        <dbReference type="SAM" id="MobiDB-lite"/>
    </source>
</evidence>
<feature type="transmembrane region" description="Helical" evidence="2">
    <location>
        <begin position="53"/>
        <end position="71"/>
    </location>
</feature>
<evidence type="ECO:0000259" key="3">
    <source>
        <dbReference type="Pfam" id="PF09990"/>
    </source>
</evidence>
<sequence>MTAHRSTPTSTPDDERAHRGGTPATSADAAAGTEHVPSKRPWNRLAGPYGHPFHPVVVTLPIGAFVTSLLFDLGARLELVDAVGAAFAAAWLLVIGVVGAVVAGILGGMDLATIPDGTSASRTAVTHAAVNTVATALLGFSAGIRFLQGGLDEVSDLAFGLSVAGVLVLGLGGWLGGRLAYTFGVRVARERDQDAAYRPR</sequence>
<name>A0ABW0GQQ7_9MICO</name>
<evidence type="ECO:0000313" key="5">
    <source>
        <dbReference type="Proteomes" id="UP001596122"/>
    </source>
</evidence>
<keyword evidence="2" id="KW-0812">Transmembrane</keyword>
<dbReference type="Pfam" id="PF09990">
    <property type="entry name" value="DUF2231"/>
    <property type="match status" value="1"/>
</dbReference>
<feature type="compositionally biased region" description="Polar residues" evidence="1">
    <location>
        <begin position="1"/>
        <end position="11"/>
    </location>
</feature>
<feature type="transmembrane region" description="Helical" evidence="2">
    <location>
        <begin position="128"/>
        <end position="147"/>
    </location>
</feature>
<dbReference type="InterPro" id="IPR019251">
    <property type="entry name" value="DUF2231_TM"/>
</dbReference>
<feature type="transmembrane region" description="Helical" evidence="2">
    <location>
        <begin position="83"/>
        <end position="107"/>
    </location>
</feature>
<protein>
    <submittedName>
        <fullName evidence="4">DUF2231 domain-containing protein</fullName>
    </submittedName>
</protein>
<comment type="caution">
    <text evidence="4">The sequence shown here is derived from an EMBL/GenBank/DDBJ whole genome shotgun (WGS) entry which is preliminary data.</text>
</comment>
<evidence type="ECO:0000313" key="4">
    <source>
        <dbReference type="EMBL" id="MFC5380601.1"/>
    </source>
</evidence>
<reference evidence="5" key="1">
    <citation type="journal article" date="2019" name="Int. J. Syst. Evol. Microbiol.">
        <title>The Global Catalogue of Microorganisms (GCM) 10K type strain sequencing project: providing services to taxonomists for standard genome sequencing and annotation.</title>
        <authorList>
            <consortium name="The Broad Institute Genomics Platform"/>
            <consortium name="The Broad Institute Genome Sequencing Center for Infectious Disease"/>
            <person name="Wu L."/>
            <person name="Ma J."/>
        </authorList>
    </citation>
    <scope>NUCLEOTIDE SEQUENCE [LARGE SCALE GENOMIC DNA]</scope>
    <source>
        <strain evidence="5">CCUG 43114</strain>
    </source>
</reference>
<evidence type="ECO:0000256" key="2">
    <source>
        <dbReference type="SAM" id="Phobius"/>
    </source>
</evidence>
<gene>
    <name evidence="4" type="ORF">ACFPJ6_07355</name>
</gene>
<feature type="region of interest" description="Disordered" evidence="1">
    <location>
        <begin position="1"/>
        <end position="42"/>
    </location>
</feature>